<dbReference type="EMBL" id="VXRG01000150">
    <property type="protein sequence ID" value="MXY95393.1"/>
    <property type="molecule type" value="Genomic_DNA"/>
</dbReference>
<dbReference type="InterPro" id="IPR001048">
    <property type="entry name" value="Asp/Glu/Uridylate_kinase"/>
</dbReference>
<dbReference type="Pfam" id="PF00696">
    <property type="entry name" value="AA_kinase"/>
    <property type="match status" value="1"/>
</dbReference>
<dbReference type="EC" id="2.7.2.17" evidence="8"/>
<keyword evidence="1 8" id="KW-0963">Cytoplasm</keyword>
<evidence type="ECO:0000259" key="9">
    <source>
        <dbReference type="Pfam" id="PF00696"/>
    </source>
</evidence>
<organism evidence="10">
    <name type="scientific">Caldilineaceae bacterium SB0664_bin_27</name>
    <dbReference type="NCBI Taxonomy" id="2605260"/>
    <lineage>
        <taxon>Bacteria</taxon>
        <taxon>Bacillati</taxon>
        <taxon>Chloroflexota</taxon>
        <taxon>Caldilineae</taxon>
        <taxon>Caldilineales</taxon>
        <taxon>Caldilineaceae</taxon>
    </lineage>
</organism>
<dbReference type="GO" id="GO:0019878">
    <property type="term" value="P:lysine biosynthetic process via aminoadipic acid"/>
    <property type="evidence" value="ECO:0007669"/>
    <property type="project" value="UniProtKB-UniRule"/>
</dbReference>
<feature type="binding site" evidence="8">
    <location>
        <position position="64"/>
    </location>
    <ligand>
        <name>substrate</name>
    </ligand>
</feature>
<comment type="function">
    <text evidence="8">Catalyzes the phosphorylation of LysW-gamma-alpha-aminoadipate.</text>
</comment>
<dbReference type="GO" id="GO:0003991">
    <property type="term" value="F:acetylglutamate kinase activity"/>
    <property type="evidence" value="ECO:0007669"/>
    <property type="project" value="TreeGrafter"/>
</dbReference>
<feature type="site" description="Transition state stabilizer" evidence="8">
    <location>
        <position position="229"/>
    </location>
</feature>
<name>A0A6B0YXN0_9CHLR</name>
<gene>
    <name evidence="8" type="primary">lysZ</name>
    <name evidence="10" type="ORF">F4Y42_18280</name>
</gene>
<evidence type="ECO:0000256" key="7">
    <source>
        <dbReference type="ARBA" id="ARBA00023154"/>
    </source>
</evidence>
<proteinExistence type="inferred from homology"/>
<dbReference type="InterPro" id="IPR004662">
    <property type="entry name" value="AcgluKinase_fam"/>
</dbReference>
<dbReference type="PRINTS" id="PR00474">
    <property type="entry name" value="GLU5KINASE"/>
</dbReference>
<dbReference type="InterPro" id="IPR001057">
    <property type="entry name" value="Glu/AcGlu_kinase"/>
</dbReference>
<dbReference type="SUPFAM" id="SSF53633">
    <property type="entry name" value="Carbamate kinase-like"/>
    <property type="match status" value="1"/>
</dbReference>
<dbReference type="AlphaFoldDB" id="A0A6B0YXN0"/>
<keyword evidence="2 8" id="KW-0028">Amino-acid biosynthesis</keyword>
<protein>
    <recommendedName>
        <fullName evidence="8">Putative [LysW]-aminoadipate kinase</fullName>
        <ecNumber evidence="8">2.7.2.17</ecNumber>
    </recommendedName>
</protein>
<evidence type="ECO:0000256" key="2">
    <source>
        <dbReference type="ARBA" id="ARBA00022605"/>
    </source>
</evidence>
<comment type="caution">
    <text evidence="8">Lacks conserved residue(s) required for the propagation of feature annotation.</text>
</comment>
<feature type="binding site" evidence="8">
    <location>
        <position position="168"/>
    </location>
    <ligand>
        <name>substrate</name>
    </ligand>
</feature>
<evidence type="ECO:0000256" key="3">
    <source>
        <dbReference type="ARBA" id="ARBA00022679"/>
    </source>
</evidence>
<dbReference type="NCBIfam" id="NF010659">
    <property type="entry name" value="PRK14058.1-1"/>
    <property type="match status" value="1"/>
</dbReference>
<keyword evidence="6 8" id="KW-0067">ATP-binding</keyword>
<comment type="similarity">
    <text evidence="8">Belongs to the acetylglutamate kinase family. LysZ subfamily.</text>
</comment>
<comment type="caution">
    <text evidence="10">The sequence shown here is derived from an EMBL/GenBank/DDBJ whole genome shotgun (WGS) entry which is preliminary data.</text>
</comment>
<feature type="site" description="Transition state stabilizer" evidence="8">
    <location>
        <position position="5"/>
    </location>
</feature>
<comment type="subcellular location">
    <subcellularLocation>
        <location evidence="8">Cytoplasm</location>
    </subcellularLocation>
</comment>
<evidence type="ECO:0000313" key="10">
    <source>
        <dbReference type="EMBL" id="MXY95393.1"/>
    </source>
</evidence>
<dbReference type="PANTHER" id="PTHR23342:SF20">
    <property type="entry name" value="[LYSW]-AMINOADIPATE KINASE"/>
    <property type="match status" value="1"/>
</dbReference>
<dbReference type="Gene3D" id="3.40.1160.10">
    <property type="entry name" value="Acetylglutamate kinase-like"/>
    <property type="match status" value="1"/>
</dbReference>
<evidence type="ECO:0000256" key="8">
    <source>
        <dbReference type="HAMAP-Rule" id="MF_02082"/>
    </source>
</evidence>
<comment type="catalytic activity">
    <reaction evidence="8">
        <text>[amino-group carrier protein]-C-terminal-N-(1,4-dicarboxybutan-1-yl)-L-glutamine + ATP = [amino-group carrier protein]-C-terminal-N-(1-carboxy-5-phosphooxy-5-oxopentan-1-yl)-L-glutamine + ADP</text>
        <dbReference type="Rhea" id="RHEA:41944"/>
        <dbReference type="Rhea" id="RHEA-COMP:9694"/>
        <dbReference type="Rhea" id="RHEA-COMP:9712"/>
        <dbReference type="ChEBI" id="CHEBI:30616"/>
        <dbReference type="ChEBI" id="CHEBI:78499"/>
        <dbReference type="ChEBI" id="CHEBI:78503"/>
        <dbReference type="ChEBI" id="CHEBI:456216"/>
        <dbReference type="EC" id="2.7.2.17"/>
    </reaction>
</comment>
<dbReference type="InterPro" id="IPR036393">
    <property type="entry name" value="AceGlu_kinase-like_sf"/>
</dbReference>
<dbReference type="GO" id="GO:0005737">
    <property type="term" value="C:cytoplasm"/>
    <property type="evidence" value="ECO:0007669"/>
    <property type="project" value="UniProtKB-SubCell"/>
</dbReference>
<evidence type="ECO:0000256" key="6">
    <source>
        <dbReference type="ARBA" id="ARBA00022840"/>
    </source>
</evidence>
<reference evidence="10" key="1">
    <citation type="submission" date="2019-09" db="EMBL/GenBank/DDBJ databases">
        <title>Characterisation of the sponge microbiome using genome-centric metagenomics.</title>
        <authorList>
            <person name="Engelberts J.P."/>
            <person name="Robbins S.J."/>
            <person name="De Goeij J.M."/>
            <person name="Aranda M."/>
            <person name="Bell S.C."/>
            <person name="Webster N.S."/>
        </authorList>
    </citation>
    <scope>NUCLEOTIDE SEQUENCE</scope>
    <source>
        <strain evidence="10">SB0664_bin_27</strain>
    </source>
</reference>
<keyword evidence="5 8" id="KW-0418">Kinase</keyword>
<dbReference type="GO" id="GO:0005524">
    <property type="term" value="F:ATP binding"/>
    <property type="evidence" value="ECO:0007669"/>
    <property type="project" value="UniProtKB-KW"/>
</dbReference>
<keyword evidence="4 8" id="KW-0547">Nucleotide-binding</keyword>
<dbReference type="HAMAP" id="MF_02082">
    <property type="entry name" value="LysZ"/>
    <property type="match status" value="1"/>
</dbReference>
<sequence>MLVVKVGGGKELNIDATVEDIVALHKAGRELVLVHGGAETTNEVAEALGHPPEFVTSESGFESRRTDRRTLEIFEMVYCGQLNKMWVEKLQRAGVNAVGLSGLDGRIFEGKRKDRLRVRVNGRRLVLRDDWTGTVEQVNVDLLRLLLRAGYLPVLTPPGASDIGEAINVDGDRAAAMVAAAFGADALVILSDVPGLLREFPDESTLIREIPRAQAGSFMQFAAGRMKKKVMGAAEAVEAGVQKVIFADGRVENPIRRALDGHGTQIA</sequence>
<dbReference type="UniPathway" id="UPA00033">
    <property type="reaction ID" value="UER00036"/>
</dbReference>
<accession>A0A6B0YXN0</accession>
<dbReference type="NCBIfam" id="TIGR00761">
    <property type="entry name" value="argB"/>
    <property type="match status" value="1"/>
</dbReference>
<evidence type="ECO:0000256" key="1">
    <source>
        <dbReference type="ARBA" id="ARBA00022490"/>
    </source>
</evidence>
<feature type="domain" description="Aspartate/glutamate/uridylate kinase" evidence="9">
    <location>
        <begin position="2"/>
        <end position="247"/>
    </location>
</feature>
<dbReference type="PIRSF" id="PIRSF000728">
    <property type="entry name" value="NAGK"/>
    <property type="match status" value="1"/>
</dbReference>
<keyword evidence="7 8" id="KW-0457">Lysine biosynthesis</keyword>
<dbReference type="InterPro" id="IPR037529">
    <property type="entry name" value="LysZ"/>
</dbReference>
<dbReference type="PANTHER" id="PTHR23342">
    <property type="entry name" value="N-ACETYLGLUTAMATE SYNTHASE"/>
    <property type="match status" value="1"/>
</dbReference>
<evidence type="ECO:0000256" key="5">
    <source>
        <dbReference type="ARBA" id="ARBA00022777"/>
    </source>
</evidence>
<evidence type="ECO:0000256" key="4">
    <source>
        <dbReference type="ARBA" id="ARBA00022741"/>
    </source>
</evidence>
<keyword evidence="3 8" id="KW-0808">Transferase</keyword>
<dbReference type="NCBIfam" id="NF010661">
    <property type="entry name" value="PRK14058.1-3"/>
    <property type="match status" value="1"/>
</dbReference>
<comment type="pathway">
    <text evidence="8">Amino-acid biosynthesis; L-lysine biosynthesis via AAA pathway; L-lysine from L-alpha-aminoadipate (Thermus route): step 2/5.</text>
</comment>
<dbReference type="GO" id="GO:0006526">
    <property type="term" value="P:L-arginine biosynthetic process"/>
    <property type="evidence" value="ECO:0007669"/>
    <property type="project" value="TreeGrafter"/>
</dbReference>